<keyword evidence="4" id="KW-0808">Transferase</keyword>
<dbReference type="SMART" id="SM00220">
    <property type="entry name" value="S_TKc"/>
    <property type="match status" value="1"/>
</dbReference>
<dbReference type="EMBL" id="MLAK01000849">
    <property type="protein sequence ID" value="OHT02870.1"/>
    <property type="molecule type" value="Genomic_DNA"/>
</dbReference>
<evidence type="ECO:0000256" key="2">
    <source>
        <dbReference type="ARBA" id="ARBA00022840"/>
    </source>
</evidence>
<organism evidence="4 5">
    <name type="scientific">Tritrichomonas foetus</name>
    <dbReference type="NCBI Taxonomy" id="1144522"/>
    <lineage>
        <taxon>Eukaryota</taxon>
        <taxon>Metamonada</taxon>
        <taxon>Parabasalia</taxon>
        <taxon>Tritrichomonadida</taxon>
        <taxon>Tritrichomonadidae</taxon>
        <taxon>Tritrichomonas</taxon>
    </lineage>
</organism>
<evidence type="ECO:0000313" key="4">
    <source>
        <dbReference type="EMBL" id="OHT02870.1"/>
    </source>
</evidence>
<dbReference type="PROSITE" id="PS00108">
    <property type="entry name" value="PROTEIN_KINASE_ST"/>
    <property type="match status" value="1"/>
</dbReference>
<dbReference type="InterPro" id="IPR000719">
    <property type="entry name" value="Prot_kinase_dom"/>
</dbReference>
<dbReference type="Gene3D" id="1.10.510.10">
    <property type="entry name" value="Transferase(Phosphotransferase) domain 1"/>
    <property type="match status" value="1"/>
</dbReference>
<name>A0A1J4JZF0_9EUKA</name>
<dbReference type="GeneID" id="94828085"/>
<dbReference type="Proteomes" id="UP000179807">
    <property type="component" value="Unassembled WGS sequence"/>
</dbReference>
<dbReference type="PANTHER" id="PTHR24346">
    <property type="entry name" value="MAP/MICROTUBULE AFFINITY-REGULATING KINASE"/>
    <property type="match status" value="1"/>
</dbReference>
<gene>
    <name evidence="4" type="ORF">TRFO_06914</name>
</gene>
<keyword evidence="1" id="KW-0547">Nucleotide-binding</keyword>
<dbReference type="VEuPathDB" id="TrichDB:TRFO_06914"/>
<reference evidence="4" key="1">
    <citation type="submission" date="2016-10" db="EMBL/GenBank/DDBJ databases">
        <authorList>
            <person name="Benchimol M."/>
            <person name="Almeida L.G."/>
            <person name="Vasconcelos A.T."/>
            <person name="Perreira-Neves A."/>
            <person name="Rosa I.A."/>
            <person name="Tasca T."/>
            <person name="Bogo M.R."/>
            <person name="de Souza W."/>
        </authorList>
    </citation>
    <scope>NUCLEOTIDE SEQUENCE [LARGE SCALE GENOMIC DNA]</scope>
    <source>
        <strain evidence="4">K</strain>
    </source>
</reference>
<protein>
    <submittedName>
        <fullName evidence="4">CAMK family protein kinase</fullName>
    </submittedName>
</protein>
<comment type="caution">
    <text evidence="4">The sequence shown here is derived from an EMBL/GenBank/DDBJ whole genome shotgun (WGS) entry which is preliminary data.</text>
</comment>
<sequence length="483" mass="54341">MTHKTQVLHRIHEYLVGEQIACGTFSSVRSAFQKNAFEPVAIKMISKRKLIKLQKNHSSIVFGECALGPLLTHPNIARIREAIETEGQIFQVMNLYQSDLREFLCDPTSVGGLDFIECLQIADDILAAIEYLHSNFICHRDIKVDNILIDVKSANYEISPTNSTNSACCSYTSKFTKRAALTDFGFSNFAFGIQTETLGSIGTTAPEVFNQCYDGMKADMWSFGILLYTLFSKKTPFPDVYDTRGLSAKNLDMSSIPPPIGEMIVSLLSPKPSNRPTATELRAHRIFKMLPERTINNNFPEYSKAITSPEQILVDRISEILDNKCEEIIHDLNSNEANKSKVLYHLLENVITESNYDMNDEETENYKSFCSRHVSSCPPPTPSMLQCITGECRKNKCFSVKKQINEVSGILNNFLIKQKFCVSINPDGIRKAILNTAQEDIQMYFQMTNNGEDCTISVSGDESNADEIDTICENLQRNLSESQ</sequence>
<accession>A0A1J4JZF0</accession>
<dbReference type="InterPro" id="IPR011009">
    <property type="entry name" value="Kinase-like_dom_sf"/>
</dbReference>
<evidence type="ECO:0000313" key="5">
    <source>
        <dbReference type="Proteomes" id="UP000179807"/>
    </source>
</evidence>
<dbReference type="InterPro" id="IPR008271">
    <property type="entry name" value="Ser/Thr_kinase_AS"/>
</dbReference>
<feature type="domain" description="Protein kinase" evidence="3">
    <location>
        <begin position="14"/>
        <end position="287"/>
    </location>
</feature>
<dbReference type="GO" id="GO:0005737">
    <property type="term" value="C:cytoplasm"/>
    <property type="evidence" value="ECO:0007669"/>
    <property type="project" value="TreeGrafter"/>
</dbReference>
<keyword evidence="4" id="KW-0418">Kinase</keyword>
<dbReference type="RefSeq" id="XP_068356006.1">
    <property type="nucleotide sequence ID" value="XM_068493381.1"/>
</dbReference>
<dbReference type="AlphaFoldDB" id="A0A1J4JZF0"/>
<dbReference type="GO" id="GO:0005524">
    <property type="term" value="F:ATP binding"/>
    <property type="evidence" value="ECO:0007669"/>
    <property type="project" value="UniProtKB-KW"/>
</dbReference>
<dbReference type="GO" id="GO:0035556">
    <property type="term" value="P:intracellular signal transduction"/>
    <property type="evidence" value="ECO:0007669"/>
    <property type="project" value="TreeGrafter"/>
</dbReference>
<dbReference type="SUPFAM" id="SSF56112">
    <property type="entry name" value="Protein kinase-like (PK-like)"/>
    <property type="match status" value="1"/>
</dbReference>
<keyword evidence="2" id="KW-0067">ATP-binding</keyword>
<dbReference type="PANTHER" id="PTHR24346:SF75">
    <property type="entry name" value="AURORA KINASE"/>
    <property type="match status" value="1"/>
</dbReference>
<dbReference type="PROSITE" id="PS50011">
    <property type="entry name" value="PROTEIN_KINASE_DOM"/>
    <property type="match status" value="1"/>
</dbReference>
<dbReference type="Pfam" id="PF00069">
    <property type="entry name" value="Pkinase"/>
    <property type="match status" value="1"/>
</dbReference>
<dbReference type="OrthoDB" id="4062651at2759"/>
<dbReference type="GO" id="GO:0004674">
    <property type="term" value="F:protein serine/threonine kinase activity"/>
    <property type="evidence" value="ECO:0007669"/>
    <property type="project" value="TreeGrafter"/>
</dbReference>
<proteinExistence type="predicted"/>
<keyword evidence="5" id="KW-1185">Reference proteome</keyword>
<evidence type="ECO:0000259" key="3">
    <source>
        <dbReference type="PROSITE" id="PS50011"/>
    </source>
</evidence>
<evidence type="ECO:0000256" key="1">
    <source>
        <dbReference type="ARBA" id="ARBA00022741"/>
    </source>
</evidence>